<evidence type="ECO:0000313" key="2">
    <source>
        <dbReference type="EMBL" id="NKY22490.1"/>
    </source>
</evidence>
<comment type="caution">
    <text evidence="2">The sequence shown here is derived from an EMBL/GenBank/DDBJ whole genome shotgun (WGS) entry which is preliminary data.</text>
</comment>
<gene>
    <name evidence="2" type="ORF">HGA03_07390</name>
</gene>
<dbReference type="EMBL" id="JAAXOX010000003">
    <property type="protein sequence ID" value="NKY22490.1"/>
    <property type="molecule type" value="Genomic_DNA"/>
</dbReference>
<name>A0A7X6KVB7_9CELL</name>
<feature type="transmembrane region" description="Helical" evidence="1">
    <location>
        <begin position="90"/>
        <end position="114"/>
    </location>
</feature>
<evidence type="ECO:0000313" key="3">
    <source>
        <dbReference type="Proteomes" id="UP000581206"/>
    </source>
</evidence>
<sequence>MLCALLLVEVAALAVAAVASVVFLVRGSELPGPLAFMAVMAALVAVVLVAAARSLWRGGARWARSPVMFWQILLIVLALGWMGVEASGWTVLVLLLAAGSAVALLLKPVVAWTLPATS</sequence>
<dbReference type="Proteomes" id="UP000581206">
    <property type="component" value="Unassembled WGS sequence"/>
</dbReference>
<keyword evidence="3" id="KW-1185">Reference proteome</keyword>
<feature type="transmembrane region" description="Helical" evidence="1">
    <location>
        <begin position="67"/>
        <end position="84"/>
    </location>
</feature>
<dbReference type="AlphaFoldDB" id="A0A7X6KVB7"/>
<accession>A0A7X6KVB7</accession>
<keyword evidence="1" id="KW-1133">Transmembrane helix</keyword>
<proteinExistence type="predicted"/>
<evidence type="ECO:0000256" key="1">
    <source>
        <dbReference type="SAM" id="Phobius"/>
    </source>
</evidence>
<keyword evidence="1" id="KW-0472">Membrane</keyword>
<feature type="transmembrane region" description="Helical" evidence="1">
    <location>
        <begin position="35"/>
        <end position="55"/>
    </location>
</feature>
<reference evidence="2 3" key="1">
    <citation type="submission" date="2020-04" db="EMBL/GenBank/DDBJ databases">
        <title>MicrobeNet Type strains.</title>
        <authorList>
            <person name="Nicholson A.C."/>
        </authorList>
    </citation>
    <scope>NUCLEOTIDE SEQUENCE [LARGE SCALE GENOMIC DNA]</scope>
    <source>
        <strain evidence="2 3">ATCC BAA-788</strain>
    </source>
</reference>
<protein>
    <submittedName>
        <fullName evidence="2">DUF4175 domain-containing protein</fullName>
    </submittedName>
</protein>
<organism evidence="2 3">
    <name type="scientific">Cellulomonas denverensis</name>
    <dbReference type="NCBI Taxonomy" id="264297"/>
    <lineage>
        <taxon>Bacteria</taxon>
        <taxon>Bacillati</taxon>
        <taxon>Actinomycetota</taxon>
        <taxon>Actinomycetes</taxon>
        <taxon>Micrococcales</taxon>
        <taxon>Cellulomonadaceae</taxon>
        <taxon>Cellulomonas</taxon>
    </lineage>
</organism>
<keyword evidence="1" id="KW-0812">Transmembrane</keyword>